<dbReference type="RefSeq" id="WP_084339569.1">
    <property type="nucleotide sequence ID" value="NZ_FNFD01000031.1"/>
</dbReference>
<evidence type="ECO:0000256" key="4">
    <source>
        <dbReference type="ARBA" id="ARBA00022801"/>
    </source>
</evidence>
<dbReference type="AlphaFoldDB" id="A0A1G9N3Y3"/>
<keyword evidence="7" id="KW-0732">Signal</keyword>
<keyword evidence="3" id="KW-0645">Protease</keyword>
<organism evidence="9 10">
    <name type="scientific">Pseudomonas indica</name>
    <dbReference type="NCBI Taxonomy" id="137658"/>
    <lineage>
        <taxon>Bacteria</taxon>
        <taxon>Pseudomonadati</taxon>
        <taxon>Pseudomonadota</taxon>
        <taxon>Gammaproteobacteria</taxon>
        <taxon>Pseudomonadales</taxon>
        <taxon>Pseudomonadaceae</taxon>
        <taxon>Pseudomonas</taxon>
    </lineage>
</organism>
<keyword evidence="10" id="KW-1185">Reference proteome</keyword>
<dbReference type="Gene3D" id="3.40.630.10">
    <property type="entry name" value="Zn peptidases"/>
    <property type="match status" value="1"/>
</dbReference>
<dbReference type="GO" id="GO:0006508">
    <property type="term" value="P:proteolysis"/>
    <property type="evidence" value="ECO:0007669"/>
    <property type="project" value="UniProtKB-KW"/>
</dbReference>
<dbReference type="SUPFAM" id="SSF53187">
    <property type="entry name" value="Zn-dependent exopeptidases"/>
    <property type="match status" value="1"/>
</dbReference>
<dbReference type="PANTHER" id="PTHR11705:SF143">
    <property type="entry name" value="SLL0236 PROTEIN"/>
    <property type="match status" value="1"/>
</dbReference>
<dbReference type="GO" id="GO:0004181">
    <property type="term" value="F:metallocarboxypeptidase activity"/>
    <property type="evidence" value="ECO:0007669"/>
    <property type="project" value="InterPro"/>
</dbReference>
<evidence type="ECO:0000256" key="7">
    <source>
        <dbReference type="SAM" id="SignalP"/>
    </source>
</evidence>
<feature type="domain" description="Peptidase M14" evidence="8">
    <location>
        <begin position="40"/>
        <end position="289"/>
    </location>
</feature>
<evidence type="ECO:0000256" key="1">
    <source>
        <dbReference type="ARBA" id="ARBA00001947"/>
    </source>
</evidence>
<keyword evidence="6" id="KW-0482">Metalloprotease</keyword>
<comment type="similarity">
    <text evidence="2">Belongs to the peptidase M14 family.</text>
</comment>
<dbReference type="SMART" id="SM00631">
    <property type="entry name" value="Zn_pept"/>
    <property type="match status" value="1"/>
</dbReference>
<dbReference type="STRING" id="137658.SAMN05216186_13136"/>
<sequence length="422" mass="45732">MRLPIAAFLLGAGLLPGIAAAAEPNGPWVNDEQNVSLEGFMSNEQLYDQLAALARRSKGVLALEQIGTSGKGRPIWLARLGAADKPTVMIMTQQHGNEPHGTEAALDLIRKLATGGTFSRQVLDHVQVLFIPRVNPDGTALFTRGNADFSAPETSASCLKTDGTVDPAKLNQGLGSNVTAYTDADGQRDWSYDINRYHWPDWSQSTQILCNPGLADQRHFNPGQNPVPEATAVRTAYDRYQPIWLVDVHNQNPAVVLEDADPDINRPDRQVTGSITWPANDDVAQVAVDLSKQMSVVMKRRSMELGNMEITNYFYQYPDGSIRRGGGEPGIARNAYALLGTQRLNSGASGPLGGSVLMEITGLNSRGQKSIGMLRNNVREMLEALLLASADGSLYAIDPAEADRILPPGQETDQPLSNPHDE</sequence>
<feature type="signal peptide" evidence="7">
    <location>
        <begin position="1"/>
        <end position="21"/>
    </location>
</feature>
<evidence type="ECO:0000256" key="3">
    <source>
        <dbReference type="ARBA" id="ARBA00022670"/>
    </source>
</evidence>
<keyword evidence="4" id="KW-0378">Hydrolase</keyword>
<name>A0A1G9N3Y3_9PSED</name>
<feature type="chain" id="PRO_5011770392" evidence="7">
    <location>
        <begin position="22"/>
        <end position="422"/>
    </location>
</feature>
<reference evidence="9 10" key="1">
    <citation type="submission" date="2016-10" db="EMBL/GenBank/DDBJ databases">
        <authorList>
            <person name="de Groot N.N."/>
        </authorList>
    </citation>
    <scope>NUCLEOTIDE SEQUENCE [LARGE SCALE GENOMIC DNA]</scope>
    <source>
        <strain evidence="9 10">JCM 21544</strain>
    </source>
</reference>
<dbReference type="InterPro" id="IPR000834">
    <property type="entry name" value="Peptidase_M14"/>
</dbReference>
<dbReference type="Proteomes" id="UP000198706">
    <property type="component" value="Unassembled WGS sequence"/>
</dbReference>
<evidence type="ECO:0000259" key="8">
    <source>
        <dbReference type="SMART" id="SM00631"/>
    </source>
</evidence>
<gene>
    <name evidence="9" type="ORF">SAMN05216186_13136</name>
</gene>
<evidence type="ECO:0000256" key="2">
    <source>
        <dbReference type="ARBA" id="ARBA00005988"/>
    </source>
</evidence>
<dbReference type="EMBL" id="FNFD01000031">
    <property type="protein sequence ID" value="SDL80817.1"/>
    <property type="molecule type" value="Genomic_DNA"/>
</dbReference>
<dbReference type="PANTHER" id="PTHR11705">
    <property type="entry name" value="PROTEASE FAMILY M14 CARBOXYPEPTIDASE A,B"/>
    <property type="match status" value="1"/>
</dbReference>
<evidence type="ECO:0000313" key="9">
    <source>
        <dbReference type="EMBL" id="SDL80817.1"/>
    </source>
</evidence>
<proteinExistence type="inferred from homology"/>
<evidence type="ECO:0000256" key="6">
    <source>
        <dbReference type="ARBA" id="ARBA00023049"/>
    </source>
</evidence>
<accession>A0A1G9N3Y3</accession>
<evidence type="ECO:0000256" key="5">
    <source>
        <dbReference type="ARBA" id="ARBA00022833"/>
    </source>
</evidence>
<protein>
    <submittedName>
        <fullName evidence="9">Zinc carboxypeptidase</fullName>
    </submittedName>
</protein>
<evidence type="ECO:0000313" key="10">
    <source>
        <dbReference type="Proteomes" id="UP000198706"/>
    </source>
</evidence>
<dbReference type="GO" id="GO:0005615">
    <property type="term" value="C:extracellular space"/>
    <property type="evidence" value="ECO:0007669"/>
    <property type="project" value="TreeGrafter"/>
</dbReference>
<dbReference type="Pfam" id="PF00246">
    <property type="entry name" value="Peptidase_M14"/>
    <property type="match status" value="1"/>
</dbReference>
<comment type="cofactor">
    <cofactor evidence="1">
        <name>Zn(2+)</name>
        <dbReference type="ChEBI" id="CHEBI:29105"/>
    </cofactor>
</comment>
<dbReference type="GO" id="GO:0008270">
    <property type="term" value="F:zinc ion binding"/>
    <property type="evidence" value="ECO:0007669"/>
    <property type="project" value="InterPro"/>
</dbReference>
<keyword evidence="5" id="KW-0862">Zinc</keyword>
<keyword evidence="9" id="KW-0121">Carboxypeptidase</keyword>